<gene>
    <name evidence="1" type="ORF">PLEOSDRAFT_1026991</name>
</gene>
<dbReference type="Proteomes" id="UP000027073">
    <property type="component" value="Unassembled WGS sequence"/>
</dbReference>
<dbReference type="OrthoDB" id="3211671at2759"/>
<evidence type="ECO:0000313" key="2">
    <source>
        <dbReference type="Proteomes" id="UP000027073"/>
    </source>
</evidence>
<dbReference type="EMBL" id="KL198006">
    <property type="protein sequence ID" value="KDQ29992.1"/>
    <property type="molecule type" value="Genomic_DNA"/>
</dbReference>
<protein>
    <recommendedName>
        <fullName evidence="3">Chromo domain-containing protein</fullName>
    </recommendedName>
</protein>
<reference evidence="2" key="1">
    <citation type="journal article" date="2014" name="Proc. Natl. Acad. Sci. U.S.A.">
        <title>Extensive sampling of basidiomycete genomes demonstrates inadequacy of the white-rot/brown-rot paradigm for wood decay fungi.</title>
        <authorList>
            <person name="Riley R."/>
            <person name="Salamov A.A."/>
            <person name="Brown D.W."/>
            <person name="Nagy L.G."/>
            <person name="Floudas D."/>
            <person name="Held B.W."/>
            <person name="Levasseur A."/>
            <person name="Lombard V."/>
            <person name="Morin E."/>
            <person name="Otillar R."/>
            <person name="Lindquist E.A."/>
            <person name="Sun H."/>
            <person name="LaButti K.M."/>
            <person name="Schmutz J."/>
            <person name="Jabbour D."/>
            <person name="Luo H."/>
            <person name="Baker S.E."/>
            <person name="Pisabarro A.G."/>
            <person name="Walton J.D."/>
            <person name="Blanchette R.A."/>
            <person name="Henrissat B."/>
            <person name="Martin F."/>
            <person name="Cullen D."/>
            <person name="Hibbett D.S."/>
            <person name="Grigoriev I.V."/>
        </authorList>
    </citation>
    <scope>NUCLEOTIDE SEQUENCE [LARGE SCALE GENOMIC DNA]</scope>
    <source>
        <strain evidence="2">PC15</strain>
    </source>
</reference>
<sequence length="80" mass="9108">SFTLDLPSRLKQRGIHNTFHASLLCVHVPNDDRLFPGRLDTQVFEVDDTDPEWAVEEILSHSGSRENSLFEIAWKSGDIT</sequence>
<dbReference type="HOGENOM" id="CLU_132807_2_0_1"/>
<feature type="non-terminal residue" evidence="1">
    <location>
        <position position="80"/>
    </location>
</feature>
<dbReference type="VEuPathDB" id="FungiDB:PLEOSDRAFT_1026991"/>
<proteinExistence type="predicted"/>
<evidence type="ECO:0000313" key="1">
    <source>
        <dbReference type="EMBL" id="KDQ29992.1"/>
    </source>
</evidence>
<accession>A0A067P0Q6</accession>
<dbReference type="AlphaFoldDB" id="A0A067P0Q6"/>
<evidence type="ECO:0008006" key="3">
    <source>
        <dbReference type="Google" id="ProtNLM"/>
    </source>
</evidence>
<dbReference type="InParanoid" id="A0A067P0Q6"/>
<name>A0A067P0Q6_PLEO1</name>
<feature type="non-terminal residue" evidence="1">
    <location>
        <position position="1"/>
    </location>
</feature>
<organism evidence="1 2">
    <name type="scientific">Pleurotus ostreatus (strain PC15)</name>
    <name type="common">Oyster mushroom</name>
    <dbReference type="NCBI Taxonomy" id="1137138"/>
    <lineage>
        <taxon>Eukaryota</taxon>
        <taxon>Fungi</taxon>
        <taxon>Dikarya</taxon>
        <taxon>Basidiomycota</taxon>
        <taxon>Agaricomycotina</taxon>
        <taxon>Agaricomycetes</taxon>
        <taxon>Agaricomycetidae</taxon>
        <taxon>Agaricales</taxon>
        <taxon>Pleurotineae</taxon>
        <taxon>Pleurotaceae</taxon>
        <taxon>Pleurotus</taxon>
    </lineage>
</organism>